<evidence type="ECO:0000256" key="1">
    <source>
        <dbReference type="SAM" id="MobiDB-lite"/>
    </source>
</evidence>
<organism evidence="2 3">
    <name type="scientific">Streptomyces mirabilis</name>
    <dbReference type="NCBI Taxonomy" id="68239"/>
    <lineage>
        <taxon>Bacteria</taxon>
        <taxon>Bacillati</taxon>
        <taxon>Actinomycetota</taxon>
        <taxon>Actinomycetes</taxon>
        <taxon>Kitasatosporales</taxon>
        <taxon>Streptomycetaceae</taxon>
        <taxon>Streptomyces</taxon>
    </lineage>
</organism>
<comment type="caution">
    <text evidence="2">The sequence shown here is derived from an EMBL/GenBank/DDBJ whole genome shotgun (WGS) entry which is preliminary data.</text>
</comment>
<accession>A0ABU3UZ92</accession>
<dbReference type="Pfam" id="PF19934">
    <property type="entry name" value="DUF6397"/>
    <property type="match status" value="1"/>
</dbReference>
<name>A0ABU3UZ92_9ACTN</name>
<feature type="compositionally biased region" description="Low complexity" evidence="1">
    <location>
        <begin position="8"/>
        <end position="29"/>
    </location>
</feature>
<protein>
    <submittedName>
        <fullName evidence="2">DUF6397 family protein</fullName>
    </submittedName>
</protein>
<reference evidence="2 3" key="1">
    <citation type="submission" date="2023-02" db="EMBL/GenBank/DDBJ databases">
        <authorList>
            <person name="Maleckis M."/>
        </authorList>
    </citation>
    <scope>NUCLEOTIDE SEQUENCE [LARGE SCALE GENOMIC DNA]</scope>
    <source>
        <strain evidence="2 3">P8-A2</strain>
    </source>
</reference>
<gene>
    <name evidence="2" type="ORF">PU648_44220</name>
</gene>
<feature type="region of interest" description="Disordered" evidence="1">
    <location>
        <begin position="272"/>
        <end position="330"/>
    </location>
</feature>
<dbReference type="RefSeq" id="WP_316735897.1">
    <property type="nucleotide sequence ID" value="NZ_JARAKF010000001.1"/>
</dbReference>
<sequence length="330" mass="36425">MSGNTIMQSTAPQSAASQSTALQSTASRPAATSLARAARELELRRGEFDLALHLGCVRTVPDEGGGGRRVNRAEIERVRSEDGFPEALRERVKAVGTTEGAALMGVTAARFTRFARLGLVVPVKFYLNRYRAVVWLYLAEELRQFGADEQNARLLKGRTPEGLRDQLEAGLDLRPRNWRGRHMGFLLRQTEDPWAQAAIVASLLDPVQVAEIVRDPYERAYLNRFRPERAAHGAAPDTPAAHLVSRIMTAEDPDEISWLRADLGQALVEARELRPAPRPTPKAPPTPVSPLSAAAPAVSRPREAALDDPAPSVEPERPRRLLGWLRRRNP</sequence>
<dbReference type="InterPro" id="IPR045652">
    <property type="entry name" value="DUF6397"/>
</dbReference>
<dbReference type="Proteomes" id="UP001257627">
    <property type="component" value="Unassembled WGS sequence"/>
</dbReference>
<evidence type="ECO:0000313" key="2">
    <source>
        <dbReference type="EMBL" id="MDU8999242.1"/>
    </source>
</evidence>
<keyword evidence="3" id="KW-1185">Reference proteome</keyword>
<feature type="compositionally biased region" description="Pro residues" evidence="1">
    <location>
        <begin position="276"/>
        <end position="288"/>
    </location>
</feature>
<feature type="compositionally biased region" description="Low complexity" evidence="1">
    <location>
        <begin position="289"/>
        <end position="299"/>
    </location>
</feature>
<feature type="region of interest" description="Disordered" evidence="1">
    <location>
        <begin position="1"/>
        <end position="29"/>
    </location>
</feature>
<proteinExistence type="predicted"/>
<dbReference type="EMBL" id="JARAKF010000001">
    <property type="protein sequence ID" value="MDU8999242.1"/>
    <property type="molecule type" value="Genomic_DNA"/>
</dbReference>
<evidence type="ECO:0000313" key="3">
    <source>
        <dbReference type="Proteomes" id="UP001257627"/>
    </source>
</evidence>